<reference evidence="1 2" key="1">
    <citation type="submission" date="2016-10" db="EMBL/GenBank/DDBJ databases">
        <authorList>
            <person name="de Groot N.N."/>
        </authorList>
    </citation>
    <scope>NUCLEOTIDE SEQUENCE [LARGE SCALE GENOMIC DNA]</scope>
    <source>
        <strain evidence="1 2">DSM 17925</strain>
    </source>
</reference>
<protein>
    <submittedName>
        <fullName evidence="1">Uncharacterized conserved protein, DUF1800 family</fullName>
    </submittedName>
</protein>
<sequence>MTFDPLLGAIRFGTGLSPHHEPPPTQAAIMDRLAGPDTMATALPIAPFSVTQPSMVEFVRLRRASRNEATEAGRADAEQQISEWRIAARQTRRNNALATIGRSLDAPLGLRERLTAFWADHFTVKGRNALAHHMITPFVEEAIRPHITGSFRDMLRAVATHPMMLLYLQQTDSHGPNSPRGLRRERGLNENLARELMELHSLGVGSDYTQTDVRELAELLTGLTFSPANGFKFDTRMAEPGSETVLGVNYGPKATLQTIHSALDNLALHPDTAEHIARKLAVHFVSDTPDAGLVEAMAQSFQQTEGDLQSVLGTMIDHPAAWAPGGDKVRPPIEFITASLRALGLRATDIKRLEVRDYQRLIIQPLRVMGQPWETPVGPDGWPEAAQDWIIPQAMAGRINWAMRMPREFVRPLPDPRDFVRTALGDRAPPSVVFAATAAESRADGIGVILASPAFQRR</sequence>
<dbReference type="Proteomes" id="UP000199167">
    <property type="component" value="Unassembled WGS sequence"/>
</dbReference>
<dbReference type="InterPro" id="IPR014917">
    <property type="entry name" value="DUF1800"/>
</dbReference>
<evidence type="ECO:0000313" key="1">
    <source>
        <dbReference type="EMBL" id="SEV95262.1"/>
    </source>
</evidence>
<dbReference type="RefSeq" id="WP_089989573.1">
    <property type="nucleotide sequence ID" value="NZ_FOIZ01000001.1"/>
</dbReference>
<dbReference type="STRING" id="364200.SAMN04488515_0380"/>
<organism evidence="1 2">
    <name type="scientific">Cognatiyoonia koreensis</name>
    <dbReference type="NCBI Taxonomy" id="364200"/>
    <lineage>
        <taxon>Bacteria</taxon>
        <taxon>Pseudomonadati</taxon>
        <taxon>Pseudomonadota</taxon>
        <taxon>Alphaproteobacteria</taxon>
        <taxon>Rhodobacterales</taxon>
        <taxon>Paracoccaceae</taxon>
        <taxon>Cognatiyoonia</taxon>
    </lineage>
</organism>
<dbReference type="AlphaFoldDB" id="A0A1I0N2I7"/>
<dbReference type="EMBL" id="FOIZ01000001">
    <property type="protein sequence ID" value="SEV95262.1"/>
    <property type="molecule type" value="Genomic_DNA"/>
</dbReference>
<dbReference type="OrthoDB" id="9772295at2"/>
<dbReference type="Pfam" id="PF08811">
    <property type="entry name" value="DUF1800"/>
    <property type="match status" value="1"/>
</dbReference>
<accession>A0A1I0N2I7</accession>
<evidence type="ECO:0000313" key="2">
    <source>
        <dbReference type="Proteomes" id="UP000199167"/>
    </source>
</evidence>
<proteinExistence type="predicted"/>
<keyword evidence="2" id="KW-1185">Reference proteome</keyword>
<name>A0A1I0N2I7_9RHOB</name>
<gene>
    <name evidence="1" type="ORF">SAMN04488515_0380</name>
</gene>